<dbReference type="Proteomes" id="UP000472263">
    <property type="component" value="Chromosome 18"/>
</dbReference>
<dbReference type="InterPro" id="IPR000626">
    <property type="entry name" value="Ubiquitin-like_dom"/>
</dbReference>
<evidence type="ECO:0000313" key="2">
    <source>
        <dbReference type="Ensembl" id="ENSMMDP00005026220.1"/>
    </source>
</evidence>
<proteinExistence type="predicted"/>
<reference evidence="2" key="2">
    <citation type="submission" date="2025-08" db="UniProtKB">
        <authorList>
            <consortium name="Ensembl"/>
        </authorList>
    </citation>
    <scope>IDENTIFICATION</scope>
</reference>
<dbReference type="Ensembl" id="ENSMMDT00005026768.1">
    <property type="protein sequence ID" value="ENSMMDP00005026220.1"/>
    <property type="gene ID" value="ENSMMDG00005012541.1"/>
</dbReference>
<dbReference type="Gene3D" id="3.10.20.90">
    <property type="entry name" value="Phosphatidylinositol 3-kinase Catalytic Subunit, Chain A, domain 1"/>
    <property type="match status" value="1"/>
</dbReference>
<evidence type="ECO:0000259" key="1">
    <source>
        <dbReference type="PROSITE" id="PS50053"/>
    </source>
</evidence>
<accession>A0A667Y819</accession>
<evidence type="ECO:0000313" key="3">
    <source>
        <dbReference type="Proteomes" id="UP000472263"/>
    </source>
</evidence>
<feature type="domain" description="Ubiquitin-like" evidence="1">
    <location>
        <begin position="27"/>
        <end position="86"/>
    </location>
</feature>
<dbReference type="GeneTree" id="ENSGT01150000287048"/>
<dbReference type="SUPFAM" id="SSF54236">
    <property type="entry name" value="Ubiquitin-like"/>
    <property type="match status" value="1"/>
</dbReference>
<keyword evidence="3" id="KW-1185">Reference proteome</keyword>
<dbReference type="InParanoid" id="A0A667Y819"/>
<organism evidence="2 3">
    <name type="scientific">Myripristis murdjan</name>
    <name type="common">pinecone soldierfish</name>
    <dbReference type="NCBI Taxonomy" id="586833"/>
    <lineage>
        <taxon>Eukaryota</taxon>
        <taxon>Metazoa</taxon>
        <taxon>Chordata</taxon>
        <taxon>Craniata</taxon>
        <taxon>Vertebrata</taxon>
        <taxon>Euteleostomi</taxon>
        <taxon>Actinopterygii</taxon>
        <taxon>Neopterygii</taxon>
        <taxon>Teleostei</taxon>
        <taxon>Neoteleostei</taxon>
        <taxon>Acanthomorphata</taxon>
        <taxon>Holocentriformes</taxon>
        <taxon>Holocentridae</taxon>
        <taxon>Myripristis</taxon>
    </lineage>
</organism>
<dbReference type="AlphaFoldDB" id="A0A667Y819"/>
<dbReference type="Pfam" id="PF00240">
    <property type="entry name" value="ubiquitin"/>
    <property type="match status" value="1"/>
</dbReference>
<protein>
    <recommendedName>
        <fullName evidence="1">Ubiquitin-like domain-containing protein</fullName>
    </recommendedName>
</protein>
<dbReference type="InterPro" id="IPR029071">
    <property type="entry name" value="Ubiquitin-like_domsf"/>
</dbReference>
<dbReference type="CDD" id="cd17039">
    <property type="entry name" value="Ubl_ubiquitin_like"/>
    <property type="match status" value="1"/>
</dbReference>
<reference evidence="2" key="3">
    <citation type="submission" date="2025-09" db="UniProtKB">
        <authorList>
            <consortium name="Ensembl"/>
        </authorList>
    </citation>
    <scope>IDENTIFICATION</scope>
</reference>
<dbReference type="SMART" id="SM00213">
    <property type="entry name" value="UBQ"/>
    <property type="match status" value="1"/>
</dbReference>
<name>A0A667Y819_9TELE</name>
<sequence length="86" mass="9439">MCQVRVNGINNGMVTTNLCNTKEQMQKMTVLQLKQKVAEKVPGGAESERLTLIFNNKTLNPDSAPLSSFEIQHNSVIHLVRTVSGG</sequence>
<reference evidence="2" key="1">
    <citation type="submission" date="2019-06" db="EMBL/GenBank/DDBJ databases">
        <authorList>
            <consortium name="Wellcome Sanger Institute Data Sharing"/>
        </authorList>
    </citation>
    <scope>NUCLEOTIDE SEQUENCE [LARGE SCALE GENOMIC DNA]</scope>
</reference>
<dbReference type="PROSITE" id="PS50053">
    <property type="entry name" value="UBIQUITIN_2"/>
    <property type="match status" value="1"/>
</dbReference>